<evidence type="ECO:0000256" key="2">
    <source>
        <dbReference type="ARBA" id="ARBA00022679"/>
    </source>
</evidence>
<dbReference type="AlphaFoldDB" id="A0AAJ2SFA3"/>
<dbReference type="Proteomes" id="UP001278738">
    <property type="component" value="Unassembled WGS sequence"/>
</dbReference>
<evidence type="ECO:0000313" key="5">
    <source>
        <dbReference type="EMBL" id="MDX6183144.1"/>
    </source>
</evidence>
<protein>
    <submittedName>
        <fullName evidence="6">4'-phosphopantetheinyl transferase superfamily protein</fullName>
    </submittedName>
</protein>
<name>A0AAJ2SFA3_9FLAO</name>
<dbReference type="InterPro" id="IPR037143">
    <property type="entry name" value="4-PPantetheinyl_Trfase_dom_sf"/>
</dbReference>
<dbReference type="PANTHER" id="PTHR12215:SF10">
    <property type="entry name" value="L-AMINOADIPATE-SEMIALDEHYDE DEHYDROGENASE-PHOSPHOPANTETHEINYL TRANSFERASE"/>
    <property type="match status" value="1"/>
</dbReference>
<dbReference type="Pfam" id="PF22624">
    <property type="entry name" value="AASDHPPT_N"/>
    <property type="match status" value="1"/>
</dbReference>
<reference evidence="6 8" key="1">
    <citation type="submission" date="2023-11" db="EMBL/GenBank/DDBJ databases">
        <title>Unpublished Manusciprt.</title>
        <authorList>
            <person name="Saticioglu I.B."/>
            <person name="Ay H."/>
            <person name="Ajmi N."/>
            <person name="Altun S."/>
            <person name="Duman M."/>
        </authorList>
    </citation>
    <scope>NUCLEOTIDE SEQUENCE</scope>
    <source>
        <strain evidence="5 8">Fl-33</strain>
        <strain evidence="6">Fl-77</strain>
    </source>
</reference>
<feature type="domain" description="4'-phosphopantetheinyl transferase" evidence="3">
    <location>
        <begin position="105"/>
        <end position="190"/>
    </location>
</feature>
<proteinExistence type="inferred from homology"/>
<dbReference type="InterPro" id="IPR055066">
    <property type="entry name" value="AASDHPPT_N"/>
</dbReference>
<evidence type="ECO:0000256" key="1">
    <source>
        <dbReference type="ARBA" id="ARBA00010990"/>
    </source>
</evidence>
<evidence type="ECO:0000313" key="6">
    <source>
        <dbReference type="EMBL" id="MDX6186787.1"/>
    </source>
</evidence>
<comment type="caution">
    <text evidence="6">The sequence shown here is derived from an EMBL/GenBank/DDBJ whole genome shotgun (WGS) entry which is preliminary data.</text>
</comment>
<keyword evidence="8" id="KW-1185">Reference proteome</keyword>
<dbReference type="GO" id="GO:0000287">
    <property type="term" value="F:magnesium ion binding"/>
    <property type="evidence" value="ECO:0007669"/>
    <property type="project" value="InterPro"/>
</dbReference>
<evidence type="ECO:0000259" key="4">
    <source>
        <dbReference type="Pfam" id="PF22624"/>
    </source>
</evidence>
<keyword evidence="2 6" id="KW-0808">Transferase</keyword>
<dbReference type="PANTHER" id="PTHR12215">
    <property type="entry name" value="PHOSPHOPANTETHEINE TRANSFERASE"/>
    <property type="match status" value="1"/>
</dbReference>
<dbReference type="Pfam" id="PF01648">
    <property type="entry name" value="ACPS"/>
    <property type="match status" value="1"/>
</dbReference>
<evidence type="ECO:0000313" key="8">
    <source>
        <dbReference type="Proteomes" id="UP001278738"/>
    </source>
</evidence>
<dbReference type="GO" id="GO:0005829">
    <property type="term" value="C:cytosol"/>
    <property type="evidence" value="ECO:0007669"/>
    <property type="project" value="TreeGrafter"/>
</dbReference>
<comment type="similarity">
    <text evidence="1">Belongs to the P-Pant transferase superfamily. Gsp/Sfp/HetI/AcpT family.</text>
</comment>
<evidence type="ECO:0000259" key="3">
    <source>
        <dbReference type="Pfam" id="PF01648"/>
    </source>
</evidence>
<organism evidence="6 7">
    <name type="scientific">Flavobacterium flavipigmentatum</name>
    <dbReference type="NCBI Taxonomy" id="2893884"/>
    <lineage>
        <taxon>Bacteria</taxon>
        <taxon>Pseudomonadati</taxon>
        <taxon>Bacteroidota</taxon>
        <taxon>Flavobacteriia</taxon>
        <taxon>Flavobacteriales</taxon>
        <taxon>Flavobacteriaceae</taxon>
        <taxon>Flavobacterium</taxon>
    </lineage>
</organism>
<dbReference type="Proteomes" id="UP001270053">
    <property type="component" value="Unassembled WGS sequence"/>
</dbReference>
<dbReference type="GO" id="GO:0019878">
    <property type="term" value="P:lysine biosynthetic process via aminoadipic acid"/>
    <property type="evidence" value="ECO:0007669"/>
    <property type="project" value="TreeGrafter"/>
</dbReference>
<dbReference type="InterPro" id="IPR008278">
    <property type="entry name" value="4-PPantetheinyl_Trfase_dom"/>
</dbReference>
<dbReference type="RefSeq" id="WP_229976277.1">
    <property type="nucleotide sequence ID" value="NZ_CP087133.1"/>
</dbReference>
<dbReference type="GO" id="GO:0008897">
    <property type="term" value="F:holo-[acyl-carrier-protein] synthase activity"/>
    <property type="evidence" value="ECO:0007669"/>
    <property type="project" value="InterPro"/>
</dbReference>
<sequence length="212" mass="25081">MIYIYYSYLSEENHESLLKNDLPQFPADYQEKIKRFQRWQDAQLSLLGRILLFKGVKETYKQKPEAKEIIQTLYNKPYFEDNSVLFNISHSGEIVVCALSDEHEIGIDVEIITNIETADFKSQMTQKEWDKIVLSSNKKEAFFDYWTQKEAVLKAQGHGLIIPLKSFEILDNTTKINEEKYYLTEVKIDEKYKCYLSLKNDISEIYLKKITF</sequence>
<gene>
    <name evidence="5" type="ORF">SGQ18_13330</name>
    <name evidence="6" type="ORF">SGQ44_13540</name>
</gene>
<accession>A0AAJ2SFA3</accession>
<dbReference type="InterPro" id="IPR050559">
    <property type="entry name" value="P-Pant_transferase_sf"/>
</dbReference>
<dbReference type="EMBL" id="JAWXVH010000007">
    <property type="protein sequence ID" value="MDX6186787.1"/>
    <property type="molecule type" value="Genomic_DNA"/>
</dbReference>
<dbReference type="Gene3D" id="3.90.470.20">
    <property type="entry name" value="4'-phosphopantetheinyl transferase domain"/>
    <property type="match status" value="2"/>
</dbReference>
<feature type="domain" description="4'-phosphopantetheinyl transferase N-terminal" evidence="4">
    <location>
        <begin position="26"/>
        <end position="98"/>
    </location>
</feature>
<dbReference type="SUPFAM" id="SSF56214">
    <property type="entry name" value="4'-phosphopantetheinyl transferase"/>
    <property type="match status" value="2"/>
</dbReference>
<dbReference type="EMBL" id="JAWXVG010000006">
    <property type="protein sequence ID" value="MDX6183144.1"/>
    <property type="molecule type" value="Genomic_DNA"/>
</dbReference>
<evidence type="ECO:0000313" key="7">
    <source>
        <dbReference type="Proteomes" id="UP001270053"/>
    </source>
</evidence>